<feature type="compositionally biased region" description="Low complexity" evidence="1">
    <location>
        <begin position="585"/>
        <end position="601"/>
    </location>
</feature>
<dbReference type="SUPFAM" id="SSF48208">
    <property type="entry name" value="Six-hairpin glycosidases"/>
    <property type="match status" value="1"/>
</dbReference>
<dbReference type="PROSITE" id="PS51318">
    <property type="entry name" value="TAT"/>
    <property type="match status" value="1"/>
</dbReference>
<proteinExistence type="predicted"/>
<dbReference type="InterPro" id="IPR012341">
    <property type="entry name" value="6hp_glycosidase-like_sf"/>
</dbReference>
<evidence type="ECO:0000313" key="3">
    <source>
        <dbReference type="Proteomes" id="UP000290637"/>
    </source>
</evidence>
<dbReference type="InterPro" id="IPR006311">
    <property type="entry name" value="TAT_signal"/>
</dbReference>
<dbReference type="Gene3D" id="1.50.10.10">
    <property type="match status" value="1"/>
</dbReference>
<name>A0A4P6KT18_9BURK</name>
<gene>
    <name evidence="2" type="ORF">EWM63_01695</name>
</gene>
<reference evidence="2 3" key="1">
    <citation type="submission" date="2019-02" db="EMBL/GenBank/DDBJ databases">
        <title>Draft Genome Sequences of Six Type Strains of the Genus Massilia.</title>
        <authorList>
            <person name="Miess H."/>
            <person name="Frediansyhah A."/>
            <person name="Gross H."/>
        </authorList>
    </citation>
    <scope>NUCLEOTIDE SEQUENCE [LARGE SCALE GENOMIC DNA]</scope>
    <source>
        <strain evidence="2 3">DSM 17473</strain>
    </source>
</reference>
<feature type="region of interest" description="Disordered" evidence="1">
    <location>
        <begin position="572"/>
        <end position="609"/>
    </location>
</feature>
<dbReference type="KEGG" id="plue:EWM63_01695"/>
<evidence type="ECO:0000313" key="2">
    <source>
        <dbReference type="EMBL" id="QBE61867.1"/>
    </source>
</evidence>
<protein>
    <submittedName>
        <fullName evidence="2">Uncharacterized protein</fullName>
    </submittedName>
</protein>
<sequence length="794" mass="88081">MTISKAKPLPAPPGTTRRHFLGVAGKATMAGALPAGLAAPMAARAAAGPAHDVRRLVGRGDIIERAYRPEAAVGRYQGNGRFGGVYAKLGLHAHPDQRDDYDRHGFTQIMHMKHWGRFFFHSAERKADTSADYLLPLARIHWQDLPEGVTDYLQHQSFMDGTVVTRFRTAAGSRAGVTTWFDPVARNLSAIELDMDGPAMPLVLAAVTRFVPYAYGFAEPTTQSFRVVRMGDQWRIDITCAASKPAAVSALYLKTDAAVEAHPDGLLIRPRRGRSQLFISYGEPVPADAPRLSLRRTRAHWQRTWETSAMLDLPDERAQQTWVRSLAYILSTFNDDGYGFTPTNGFSGNLYMFNYAQDLFYVHPTLLASGNVAPAKAWIERFAAMIPGMRDYARRLWPETRGIYPPWELPFGPVEGYHDPSVPIVYCYEPHNAGYLCRMAHDTALMVDDPAWTRAHALPLIEETARFFHSFCRKEPDGRWHLFLSPSVGQDEAGGRNQKDYLCALYSARYSFQKAIEHGLDTDGRYRRILQDGLAFDTLLSDKQFYYASAGSGPKDYGTQKHPVQLNGLAYLPTESKPQRPNWPPTASATARPSAQPSPTSMAGHWGIPAGRHPRGRSCGLAPRLGQRAPFRLHRPGMGADLRNQRAPGLGVLCDHQRPVRPEPGGEPGQRLLGRAAHRCLQPVRRAGVLRQRAQPAGRDRQRHAARRRRPGHPACLEGLPPAVQWHPGDAGERSGAPDGDRRAAGRAHLIAERFPPRHARQFDIAGPQGDIQCIVAIFSVVPPPWRPACPPAR</sequence>
<dbReference type="AlphaFoldDB" id="A0A4P6KT18"/>
<dbReference type="OrthoDB" id="1090762at2"/>
<keyword evidence="3" id="KW-1185">Reference proteome</keyword>
<dbReference type="GO" id="GO:0005975">
    <property type="term" value="P:carbohydrate metabolic process"/>
    <property type="evidence" value="ECO:0007669"/>
    <property type="project" value="InterPro"/>
</dbReference>
<dbReference type="Proteomes" id="UP000290637">
    <property type="component" value="Chromosome"/>
</dbReference>
<organism evidence="2 3">
    <name type="scientific">Pseudoduganella lutea</name>
    <dbReference type="NCBI Taxonomy" id="321985"/>
    <lineage>
        <taxon>Bacteria</taxon>
        <taxon>Pseudomonadati</taxon>
        <taxon>Pseudomonadota</taxon>
        <taxon>Betaproteobacteria</taxon>
        <taxon>Burkholderiales</taxon>
        <taxon>Oxalobacteraceae</taxon>
        <taxon>Telluria group</taxon>
        <taxon>Pseudoduganella</taxon>
    </lineage>
</organism>
<dbReference type="EMBL" id="CP035913">
    <property type="protein sequence ID" value="QBE61867.1"/>
    <property type="molecule type" value="Genomic_DNA"/>
</dbReference>
<feature type="region of interest" description="Disordered" evidence="1">
    <location>
        <begin position="689"/>
        <end position="743"/>
    </location>
</feature>
<feature type="compositionally biased region" description="Basic residues" evidence="1">
    <location>
        <begin position="701"/>
        <end position="712"/>
    </location>
</feature>
<dbReference type="RefSeq" id="WP_130185004.1">
    <property type="nucleotide sequence ID" value="NZ_CP035913.1"/>
</dbReference>
<accession>A0A4P6KT18</accession>
<dbReference type="InterPro" id="IPR008928">
    <property type="entry name" value="6-hairpin_glycosidase_sf"/>
</dbReference>
<evidence type="ECO:0000256" key="1">
    <source>
        <dbReference type="SAM" id="MobiDB-lite"/>
    </source>
</evidence>